<sequence length="569" mass="63072">MCLNLSRSLPRVSLLFSLSFLDLLSLSSSSSSFSFSLSRPIHPRTADFAGSIPTPTPLPRGRSIDRSFDRSEQANSLIPLSLSSVLGSTQLPDDFILNHRRRRRHRQEEEKKLHLGLSIGCSDFFWIYSCSLCAPGIRSLGRAVISASRVSTNWTADSSPSLRRGDSASAMGRVKLKIKKLENSGGRHVTYSKRRSGILKKAKELSILCDIPLILLMFSPNDKPTICVGDHSSIEDVITKYAQQTPQERAKRKLESLEALKKTFKKLDHDVNIQDFLGSGGQTVEVHISIQKDDIAAYAFLVSCFLCLCVQMLIKSIVWQELSSHLGALQCQMADVEKRLSYWSDPEKVENIDHIRAMEQSLKESLNRIRIHKENFAKQHLMSLQCAAAQFQNDMQLPLGLTGDPNTSSWFHGGGGAEAQQPMMLPEDPSLLHQRDIGCSASTSLQSYPGYFSMGKQSTDNAGGGEQHHHAAVQQQQQQPEFSQADCLTSLQLGAQFPYPSAFDNAGLLSDRLFDNAAAAMDFGSHYDLPRPGDEASFQNWASAACGATMYDHHQQQQQQQQPAQPSMT</sequence>
<keyword evidence="5" id="KW-0539">Nucleus</keyword>
<evidence type="ECO:0000313" key="10">
    <source>
        <dbReference type="Proteomes" id="UP000008021"/>
    </source>
</evidence>
<dbReference type="SMART" id="SM00432">
    <property type="entry name" value="MADS"/>
    <property type="match status" value="1"/>
</dbReference>
<evidence type="ECO:0000259" key="8">
    <source>
        <dbReference type="PROSITE" id="PS50066"/>
    </source>
</evidence>
<dbReference type="STRING" id="40149.A0A0E0F8A8"/>
<dbReference type="Proteomes" id="UP000008021">
    <property type="component" value="Chromosome 11"/>
</dbReference>
<comment type="subcellular location">
    <subcellularLocation>
        <location evidence="1">Nucleus</location>
    </subcellularLocation>
</comment>
<evidence type="ECO:0000256" key="1">
    <source>
        <dbReference type="ARBA" id="ARBA00004123"/>
    </source>
</evidence>
<dbReference type="Gene3D" id="3.40.1810.10">
    <property type="entry name" value="Transcription factor, MADS-box"/>
    <property type="match status" value="1"/>
</dbReference>
<keyword evidence="7" id="KW-0732">Signal</keyword>
<dbReference type="PANTHER" id="PTHR48019">
    <property type="entry name" value="SERUM RESPONSE FACTOR HOMOLOG"/>
    <property type="match status" value="1"/>
</dbReference>
<dbReference type="GO" id="GO:0080092">
    <property type="term" value="P:regulation of pollen tube growth"/>
    <property type="evidence" value="ECO:0007669"/>
    <property type="project" value="UniProtKB-ARBA"/>
</dbReference>
<evidence type="ECO:0000256" key="7">
    <source>
        <dbReference type="SAM" id="SignalP"/>
    </source>
</evidence>
<reference evidence="9" key="1">
    <citation type="submission" date="2015-04" db="UniProtKB">
        <authorList>
            <consortium name="EnsemblPlants"/>
        </authorList>
    </citation>
    <scope>IDENTIFICATION</scope>
</reference>
<evidence type="ECO:0000313" key="9">
    <source>
        <dbReference type="EnsemblPlants" id="OMERI11G18020.2"/>
    </source>
</evidence>
<keyword evidence="2" id="KW-0805">Transcription regulation</keyword>
<feature type="domain" description="MADS-box" evidence="8">
    <location>
        <begin position="171"/>
        <end position="223"/>
    </location>
</feature>
<accession>A0A0E0F8A8</accession>
<dbReference type="FunFam" id="3.40.1810.10:FF:000010">
    <property type="entry name" value="Agamous-like MADS-box protein AGL30"/>
    <property type="match status" value="1"/>
</dbReference>
<feature type="chain" id="PRO_5002359102" description="MADS-box domain-containing protein" evidence="7">
    <location>
        <begin position="30"/>
        <end position="569"/>
    </location>
</feature>
<proteinExistence type="predicted"/>
<dbReference type="SUPFAM" id="SSF55455">
    <property type="entry name" value="SRF-like"/>
    <property type="match status" value="1"/>
</dbReference>
<feature type="region of interest" description="Disordered" evidence="6">
    <location>
        <begin position="457"/>
        <end position="481"/>
    </location>
</feature>
<dbReference type="PROSITE" id="PS50066">
    <property type="entry name" value="MADS_BOX_2"/>
    <property type="match status" value="1"/>
</dbReference>
<feature type="signal peptide" evidence="7">
    <location>
        <begin position="1"/>
        <end position="29"/>
    </location>
</feature>
<keyword evidence="3" id="KW-0238">DNA-binding</keyword>
<dbReference type="InterPro" id="IPR050142">
    <property type="entry name" value="MADS-box/MEF2_TF"/>
</dbReference>
<dbReference type="EnsemblPlants" id="OMERI11G18020.2">
    <property type="protein sequence ID" value="OMERI11G18020.2"/>
    <property type="gene ID" value="OMERI11G18020"/>
</dbReference>
<evidence type="ECO:0000256" key="2">
    <source>
        <dbReference type="ARBA" id="ARBA00023015"/>
    </source>
</evidence>
<dbReference type="GO" id="GO:0005634">
    <property type="term" value="C:nucleus"/>
    <property type="evidence" value="ECO:0007669"/>
    <property type="project" value="UniProtKB-SubCell"/>
</dbReference>
<keyword evidence="4" id="KW-0804">Transcription</keyword>
<reference evidence="9" key="2">
    <citation type="submission" date="2018-05" db="EMBL/GenBank/DDBJ databases">
        <title>OmerRS3 (Oryza meridionalis Reference Sequence Version 3).</title>
        <authorList>
            <person name="Zhang J."/>
            <person name="Kudrna D."/>
            <person name="Lee S."/>
            <person name="Talag J."/>
            <person name="Welchert J."/>
            <person name="Wing R.A."/>
        </authorList>
    </citation>
    <scope>NUCLEOTIDE SEQUENCE [LARGE SCALE GENOMIC DNA]</scope>
    <source>
        <strain evidence="9">cv. OR44</strain>
    </source>
</reference>
<protein>
    <recommendedName>
        <fullName evidence="8">MADS-box domain-containing protein</fullName>
    </recommendedName>
</protein>
<dbReference type="InterPro" id="IPR036879">
    <property type="entry name" value="TF_MADSbox_sf"/>
</dbReference>
<evidence type="ECO:0000256" key="6">
    <source>
        <dbReference type="SAM" id="MobiDB-lite"/>
    </source>
</evidence>
<evidence type="ECO:0000256" key="4">
    <source>
        <dbReference type="ARBA" id="ARBA00023163"/>
    </source>
</evidence>
<evidence type="ECO:0000256" key="5">
    <source>
        <dbReference type="ARBA" id="ARBA00023242"/>
    </source>
</evidence>
<organism evidence="9">
    <name type="scientific">Oryza meridionalis</name>
    <dbReference type="NCBI Taxonomy" id="40149"/>
    <lineage>
        <taxon>Eukaryota</taxon>
        <taxon>Viridiplantae</taxon>
        <taxon>Streptophyta</taxon>
        <taxon>Embryophyta</taxon>
        <taxon>Tracheophyta</taxon>
        <taxon>Spermatophyta</taxon>
        <taxon>Magnoliopsida</taxon>
        <taxon>Liliopsida</taxon>
        <taxon>Poales</taxon>
        <taxon>Poaceae</taxon>
        <taxon>BOP clade</taxon>
        <taxon>Oryzoideae</taxon>
        <taxon>Oryzeae</taxon>
        <taxon>Oryzinae</taxon>
        <taxon>Oryza</taxon>
    </lineage>
</organism>
<dbReference type="AlphaFoldDB" id="A0A0E0F8A8"/>
<dbReference type="Gramene" id="OMERI11G18020.2">
    <property type="protein sequence ID" value="OMERI11G18020.2"/>
    <property type="gene ID" value="OMERI11G18020"/>
</dbReference>
<dbReference type="eggNOG" id="KOG0014">
    <property type="taxonomic scope" value="Eukaryota"/>
</dbReference>
<dbReference type="Pfam" id="PF00319">
    <property type="entry name" value="SRF-TF"/>
    <property type="match status" value="1"/>
</dbReference>
<evidence type="ECO:0000256" key="3">
    <source>
        <dbReference type="ARBA" id="ARBA00023125"/>
    </source>
</evidence>
<dbReference type="InterPro" id="IPR002100">
    <property type="entry name" value="TF_MADSbox"/>
</dbReference>
<dbReference type="PRINTS" id="PR00404">
    <property type="entry name" value="MADSDOMAIN"/>
</dbReference>
<feature type="region of interest" description="Disordered" evidence="6">
    <location>
        <begin position="46"/>
        <end position="65"/>
    </location>
</feature>
<keyword evidence="10" id="KW-1185">Reference proteome</keyword>
<dbReference type="GO" id="GO:0046983">
    <property type="term" value="F:protein dimerization activity"/>
    <property type="evidence" value="ECO:0007669"/>
    <property type="project" value="InterPro"/>
</dbReference>
<dbReference type="GO" id="GO:0003677">
    <property type="term" value="F:DNA binding"/>
    <property type="evidence" value="ECO:0007669"/>
    <property type="project" value="UniProtKB-KW"/>
</dbReference>
<name>A0A0E0F8A8_9ORYZ</name>
<dbReference type="GO" id="GO:0010152">
    <property type="term" value="P:pollen maturation"/>
    <property type="evidence" value="ECO:0007669"/>
    <property type="project" value="UniProtKB-ARBA"/>
</dbReference>